<organism evidence="1">
    <name type="scientific">human gut metagenome</name>
    <dbReference type="NCBI Taxonomy" id="408170"/>
    <lineage>
        <taxon>unclassified sequences</taxon>
        <taxon>metagenomes</taxon>
        <taxon>organismal metagenomes</taxon>
    </lineage>
</organism>
<proteinExistence type="predicted"/>
<evidence type="ECO:0000313" key="1">
    <source>
        <dbReference type="EMBL" id="EKC69872.1"/>
    </source>
</evidence>
<dbReference type="EMBL" id="AJWZ01002830">
    <property type="protein sequence ID" value="EKC69872.1"/>
    <property type="molecule type" value="Genomic_DNA"/>
</dbReference>
<protein>
    <submittedName>
        <fullName evidence="1">Uncharacterized protein</fullName>
    </submittedName>
</protein>
<accession>K1T9K9</accession>
<sequence length="36" mass="4301">RQGHKTLKRITPNTLAQSNLKNESEEKLYVNYFIEH</sequence>
<reference evidence="1" key="1">
    <citation type="journal article" date="2013" name="Environ. Microbiol.">
        <title>Microbiota from the distal guts of lean and obese adolescents exhibit partial functional redundancy besides clear differences in community structure.</title>
        <authorList>
            <person name="Ferrer M."/>
            <person name="Ruiz A."/>
            <person name="Lanza F."/>
            <person name="Haange S.B."/>
            <person name="Oberbach A."/>
            <person name="Till H."/>
            <person name="Bargiela R."/>
            <person name="Campoy C."/>
            <person name="Segura M.T."/>
            <person name="Richter M."/>
            <person name="von Bergen M."/>
            <person name="Seifert J."/>
            <person name="Suarez A."/>
        </authorList>
    </citation>
    <scope>NUCLEOTIDE SEQUENCE</scope>
</reference>
<feature type="non-terminal residue" evidence="1">
    <location>
        <position position="1"/>
    </location>
</feature>
<comment type="caution">
    <text evidence="1">The sequence shown here is derived from an EMBL/GenBank/DDBJ whole genome shotgun (WGS) entry which is preliminary data.</text>
</comment>
<name>K1T9K9_9ZZZZ</name>
<gene>
    <name evidence="1" type="ORF">OBE_04191</name>
</gene>
<dbReference type="AlphaFoldDB" id="K1T9K9"/>